<dbReference type="Gene3D" id="3.40.50.1820">
    <property type="entry name" value="alpha/beta hydrolase"/>
    <property type="match status" value="1"/>
</dbReference>
<reference evidence="4 5" key="1">
    <citation type="submission" date="2024-08" db="EMBL/GenBank/DDBJ databases">
        <authorList>
            <person name="Cucini C."/>
            <person name="Frati F."/>
        </authorList>
    </citation>
    <scope>NUCLEOTIDE SEQUENCE [LARGE SCALE GENOMIC DNA]</scope>
</reference>
<feature type="domain" description="AB hydrolase-1" evidence="3">
    <location>
        <begin position="62"/>
        <end position="169"/>
    </location>
</feature>
<comment type="similarity">
    <text evidence="1">Belongs to the AB hydrolase superfamily.</text>
</comment>
<keyword evidence="2" id="KW-0378">Hydrolase</keyword>
<dbReference type="PANTHER" id="PTHR43798">
    <property type="entry name" value="MONOACYLGLYCEROL LIPASE"/>
    <property type="match status" value="1"/>
</dbReference>
<gene>
    <name evidence="4" type="ORF">ODALV1_LOCUS18299</name>
</gene>
<dbReference type="InterPro" id="IPR050266">
    <property type="entry name" value="AB_hydrolase_sf"/>
</dbReference>
<evidence type="ECO:0000313" key="5">
    <source>
        <dbReference type="Proteomes" id="UP001642540"/>
    </source>
</evidence>
<keyword evidence="5" id="KW-1185">Reference proteome</keyword>
<protein>
    <recommendedName>
        <fullName evidence="3">AB hydrolase-1 domain-containing protein</fullName>
    </recommendedName>
</protein>
<evidence type="ECO:0000256" key="2">
    <source>
        <dbReference type="ARBA" id="ARBA00022801"/>
    </source>
</evidence>
<sequence>MYSLTKHLTNKTITSNSFERCIRFLASYTRKDVEIPVPITGGHIAAQLWQGKTNPGSPSYSPIICMHGVQDNSCSFDPLIPLILKDNMTIISVDQPGHGFSSHTKGAGYDFLLDGVATISRVIKHYNWEKVSLMGHSFGSIMSFVFAGTNPEMVDRYIAIENLHVISRDTVKVARRTYKLLFQVEEKLTNPNIKQPSYPYDVLFNGCPKQGKGL</sequence>
<accession>A0ABP1R755</accession>
<proteinExistence type="inferred from homology"/>
<dbReference type="Pfam" id="PF00561">
    <property type="entry name" value="Abhydrolase_1"/>
    <property type="match status" value="1"/>
</dbReference>
<dbReference type="SUPFAM" id="SSF53474">
    <property type="entry name" value="alpha/beta-Hydrolases"/>
    <property type="match status" value="1"/>
</dbReference>
<evidence type="ECO:0000259" key="3">
    <source>
        <dbReference type="Pfam" id="PF00561"/>
    </source>
</evidence>
<dbReference type="InterPro" id="IPR000073">
    <property type="entry name" value="AB_hydrolase_1"/>
</dbReference>
<organism evidence="4 5">
    <name type="scientific">Orchesella dallaii</name>
    <dbReference type="NCBI Taxonomy" id="48710"/>
    <lineage>
        <taxon>Eukaryota</taxon>
        <taxon>Metazoa</taxon>
        <taxon>Ecdysozoa</taxon>
        <taxon>Arthropoda</taxon>
        <taxon>Hexapoda</taxon>
        <taxon>Collembola</taxon>
        <taxon>Entomobryomorpha</taxon>
        <taxon>Entomobryoidea</taxon>
        <taxon>Orchesellidae</taxon>
        <taxon>Orchesellinae</taxon>
        <taxon>Orchesella</taxon>
    </lineage>
</organism>
<comment type="caution">
    <text evidence="4">The sequence shown here is derived from an EMBL/GenBank/DDBJ whole genome shotgun (WGS) entry which is preliminary data.</text>
</comment>
<dbReference type="Proteomes" id="UP001642540">
    <property type="component" value="Unassembled WGS sequence"/>
</dbReference>
<evidence type="ECO:0000313" key="4">
    <source>
        <dbReference type="EMBL" id="CAL8118853.1"/>
    </source>
</evidence>
<name>A0ABP1R755_9HEXA</name>
<dbReference type="InterPro" id="IPR029058">
    <property type="entry name" value="AB_hydrolase_fold"/>
</dbReference>
<dbReference type="EMBL" id="CAXLJM020000057">
    <property type="protein sequence ID" value="CAL8118853.1"/>
    <property type="molecule type" value="Genomic_DNA"/>
</dbReference>
<evidence type="ECO:0000256" key="1">
    <source>
        <dbReference type="ARBA" id="ARBA00008645"/>
    </source>
</evidence>
<dbReference type="PANTHER" id="PTHR43798:SF14">
    <property type="entry name" value="SERINE HYDROLASE-LIKE PROTEIN DDB_G0286239"/>
    <property type="match status" value="1"/>
</dbReference>